<dbReference type="Proteomes" id="UP001157440">
    <property type="component" value="Unassembled WGS sequence"/>
</dbReference>
<evidence type="ECO:0000313" key="3">
    <source>
        <dbReference type="Proteomes" id="UP001157440"/>
    </source>
</evidence>
<proteinExistence type="predicted"/>
<feature type="compositionally biased region" description="Low complexity" evidence="1">
    <location>
        <begin position="1"/>
        <end position="11"/>
    </location>
</feature>
<organism evidence="2 3">
    <name type="scientific">Methylobacterium tardum</name>
    <dbReference type="NCBI Taxonomy" id="374432"/>
    <lineage>
        <taxon>Bacteria</taxon>
        <taxon>Pseudomonadati</taxon>
        <taxon>Pseudomonadota</taxon>
        <taxon>Alphaproteobacteria</taxon>
        <taxon>Hyphomicrobiales</taxon>
        <taxon>Methylobacteriaceae</taxon>
        <taxon>Methylobacterium</taxon>
    </lineage>
</organism>
<reference evidence="3" key="1">
    <citation type="journal article" date="2019" name="Int. J. Syst. Evol. Microbiol.">
        <title>The Global Catalogue of Microorganisms (GCM) 10K type strain sequencing project: providing services to taxonomists for standard genome sequencing and annotation.</title>
        <authorList>
            <consortium name="The Broad Institute Genomics Platform"/>
            <consortium name="The Broad Institute Genome Sequencing Center for Infectious Disease"/>
            <person name="Wu L."/>
            <person name="Ma J."/>
        </authorList>
    </citation>
    <scope>NUCLEOTIDE SEQUENCE [LARGE SCALE GENOMIC DNA]</scope>
    <source>
        <strain evidence="3">NBRC 103632</strain>
    </source>
</reference>
<evidence type="ECO:0000256" key="1">
    <source>
        <dbReference type="SAM" id="MobiDB-lite"/>
    </source>
</evidence>
<dbReference type="RefSeq" id="WP_238197360.1">
    <property type="nucleotide sequence ID" value="NZ_BPQZ01000018.1"/>
</dbReference>
<comment type="caution">
    <text evidence="2">The sequence shown here is derived from an EMBL/GenBank/DDBJ whole genome shotgun (WGS) entry which is preliminary data.</text>
</comment>
<feature type="region of interest" description="Disordered" evidence="1">
    <location>
        <begin position="1"/>
        <end position="76"/>
    </location>
</feature>
<protein>
    <submittedName>
        <fullName evidence="2">Uncharacterized protein</fullName>
    </submittedName>
</protein>
<sequence>MTTAHPTASPGPGAGQQGPGPDESGAGQQGPGPDESGASAPDAEHKPVPITDEDPDVGLSQKGSGEDAVVRRETEI</sequence>
<gene>
    <name evidence="2" type="ORF">GCM10007890_53630</name>
</gene>
<evidence type="ECO:0000313" key="2">
    <source>
        <dbReference type="EMBL" id="GLS73348.1"/>
    </source>
</evidence>
<accession>A0AA37WWJ6</accession>
<dbReference type="AlphaFoldDB" id="A0AA37WWJ6"/>
<feature type="compositionally biased region" description="Basic and acidic residues" evidence="1">
    <location>
        <begin position="64"/>
        <end position="76"/>
    </location>
</feature>
<dbReference type="EMBL" id="BSPL01000025">
    <property type="protein sequence ID" value="GLS73348.1"/>
    <property type="molecule type" value="Genomic_DNA"/>
</dbReference>
<keyword evidence="3" id="KW-1185">Reference proteome</keyword>
<name>A0AA37WWJ6_9HYPH</name>